<sequence>MKLRTLASAVALASLSVPVFAADDLASFWEESTLDLTLRSAYVKLDPNDVEIDTEYDLATAAGLLVQLSPAQAAEVITNAQNAGYAGGTNASNPADVAAAINYLDTNFTGGATLANVNAGINSGLEDAVEAGGALDQAGSAAWLQFESAYLFDVIGFDFGLQGAVAHFKEDESENLIIASQDDDSYQRISTARLKLRYGSDDLYAKGYYGRFSDADETDYLMDTTDMGYGVSAHAGGISLSYDVVTASAGKTESDLTDYDTNEETIELAYDSDVGNASYTFDLVRDVSQKHSVTAASGVPLSMLGLPVSADKNMDYLLLAQVDWAQETLESNEDYTGQQYELTLAAKLDGIVLAFSYNQAGEDGGADVENLVDNALINDYDLPSQRTLTYVARLDSAMLGLNGLTISAVHLNSSNIDMDATETNYQLTGDDSFTETLVDARYTFGGDTLLNGLSIRGIYGMETNQANVSGFGAYLDYKRSF</sequence>
<feature type="chain" id="PRO_5002666714" description="Porin" evidence="1">
    <location>
        <begin position="22"/>
        <end position="481"/>
    </location>
</feature>
<keyword evidence="3" id="KW-1185">Reference proteome</keyword>
<dbReference type="InterPro" id="IPR023614">
    <property type="entry name" value="Porin_dom_sf"/>
</dbReference>
<gene>
    <name evidence="2" type="ORF">MED297_08616</name>
</gene>
<proteinExistence type="predicted"/>
<keyword evidence="1" id="KW-0732">Signal</keyword>
<name>A4BJ24_9GAMM</name>
<accession>A4BJ24</accession>
<dbReference type="EMBL" id="AAOE01000030">
    <property type="protein sequence ID" value="EAR07869.1"/>
    <property type="molecule type" value="Genomic_DNA"/>
</dbReference>
<evidence type="ECO:0008006" key="4">
    <source>
        <dbReference type="Google" id="ProtNLM"/>
    </source>
</evidence>
<reference evidence="2 3" key="1">
    <citation type="submission" date="2006-02" db="EMBL/GenBank/DDBJ databases">
        <authorList>
            <person name="Pinhassi J."/>
            <person name="Pedros-Alio C."/>
            <person name="Ferriera S."/>
            <person name="Johnson J."/>
            <person name="Kravitz S."/>
            <person name="Halpern A."/>
            <person name="Remington K."/>
            <person name="Beeson K."/>
            <person name="Tran B."/>
            <person name="Rogers Y.-H."/>
            <person name="Friedman R."/>
            <person name="Venter J.C."/>
        </authorList>
    </citation>
    <scope>NUCLEOTIDE SEQUENCE [LARGE SCALE GENOMIC DNA]</scope>
    <source>
        <strain evidence="2 3">MED297</strain>
    </source>
</reference>
<dbReference type="AlphaFoldDB" id="A4BJ24"/>
<dbReference type="OrthoDB" id="6759120at2"/>
<dbReference type="HOGENOM" id="CLU_567272_0_0_6"/>
<feature type="signal peptide" evidence="1">
    <location>
        <begin position="1"/>
        <end position="21"/>
    </location>
</feature>
<evidence type="ECO:0000313" key="2">
    <source>
        <dbReference type="EMBL" id="EAR07869.1"/>
    </source>
</evidence>
<evidence type="ECO:0000256" key="1">
    <source>
        <dbReference type="SAM" id="SignalP"/>
    </source>
</evidence>
<dbReference type="RefSeq" id="WP_008045883.1">
    <property type="nucleotide sequence ID" value="NZ_CH724152.1"/>
</dbReference>
<protein>
    <recommendedName>
        <fullName evidence="4">Porin</fullName>
    </recommendedName>
</protein>
<evidence type="ECO:0000313" key="3">
    <source>
        <dbReference type="Proteomes" id="UP000005953"/>
    </source>
</evidence>
<dbReference type="Gene3D" id="2.40.160.10">
    <property type="entry name" value="Porin"/>
    <property type="match status" value="1"/>
</dbReference>
<dbReference type="Proteomes" id="UP000005953">
    <property type="component" value="Unassembled WGS sequence"/>
</dbReference>
<comment type="caution">
    <text evidence="2">The sequence shown here is derived from an EMBL/GenBank/DDBJ whole genome shotgun (WGS) entry which is preliminary data.</text>
</comment>
<organism evidence="2 3">
    <name type="scientific">Reinekea blandensis MED297</name>
    <dbReference type="NCBI Taxonomy" id="314283"/>
    <lineage>
        <taxon>Bacteria</taxon>
        <taxon>Pseudomonadati</taxon>
        <taxon>Pseudomonadota</taxon>
        <taxon>Gammaproteobacteria</taxon>
        <taxon>Oceanospirillales</taxon>
        <taxon>Saccharospirillaceae</taxon>
        <taxon>Reinekea</taxon>
    </lineage>
</organism>